<evidence type="ECO:0000313" key="2">
    <source>
        <dbReference type="Proteomes" id="UP000269396"/>
    </source>
</evidence>
<dbReference type="Proteomes" id="UP000269396">
    <property type="component" value="Unassembled WGS sequence"/>
</dbReference>
<protein>
    <submittedName>
        <fullName evidence="1">Uncharacterized protein</fullName>
    </submittedName>
</protein>
<sequence>MESRTRVSFYYGPVSWMYLHLRVDFHSVTRTLYCSLQISTFYPLSYRDQITTGLYKGMEFNSSRMACLRLTVMNSSSGVNISSRMRVHSADESQIK</sequence>
<reference evidence="1 2" key="1">
    <citation type="submission" date="2018-11" db="EMBL/GenBank/DDBJ databases">
        <authorList>
            <consortium name="Pathogen Informatics"/>
        </authorList>
    </citation>
    <scope>NUCLEOTIDE SEQUENCE [LARGE SCALE GENOMIC DNA]</scope>
    <source>
        <strain>Denwood</strain>
        <strain evidence="2">Zambia</strain>
    </source>
</reference>
<gene>
    <name evidence="1" type="ORF">SMTD_LOCUS5847</name>
</gene>
<organism evidence="1 2">
    <name type="scientific">Schistosoma mattheei</name>
    <dbReference type="NCBI Taxonomy" id="31246"/>
    <lineage>
        <taxon>Eukaryota</taxon>
        <taxon>Metazoa</taxon>
        <taxon>Spiralia</taxon>
        <taxon>Lophotrochozoa</taxon>
        <taxon>Platyhelminthes</taxon>
        <taxon>Trematoda</taxon>
        <taxon>Digenea</taxon>
        <taxon>Strigeidida</taxon>
        <taxon>Schistosomatoidea</taxon>
        <taxon>Schistosomatidae</taxon>
        <taxon>Schistosoma</taxon>
    </lineage>
</organism>
<dbReference type="AlphaFoldDB" id="A0A183NUR1"/>
<proteinExistence type="predicted"/>
<name>A0A183NUR1_9TREM</name>
<accession>A0A183NUR1</accession>
<keyword evidence="2" id="KW-1185">Reference proteome</keyword>
<evidence type="ECO:0000313" key="1">
    <source>
        <dbReference type="EMBL" id="VDP30722.1"/>
    </source>
</evidence>
<dbReference type="EMBL" id="UZAL01027247">
    <property type="protein sequence ID" value="VDP30722.1"/>
    <property type="molecule type" value="Genomic_DNA"/>
</dbReference>